<name>A0A232FNQ1_9HYME</name>
<accession>A0A232FNQ1</accession>
<dbReference type="Proteomes" id="UP000215335">
    <property type="component" value="Unassembled WGS sequence"/>
</dbReference>
<sequence length="74" mass="8486">MNNLTEQGEKAGKGAFEIWNTFRDAKQERENIWEKIRDMLDSIDNVVSNASNIHKSVKIDLSAIIIQVKRLEKG</sequence>
<gene>
    <name evidence="1" type="ORF">TSAR_013765</name>
</gene>
<evidence type="ECO:0000313" key="2">
    <source>
        <dbReference type="Proteomes" id="UP000215335"/>
    </source>
</evidence>
<reference evidence="1 2" key="1">
    <citation type="journal article" date="2017" name="Curr. Biol.">
        <title>The Evolution of Venom by Co-option of Single-Copy Genes.</title>
        <authorList>
            <person name="Martinson E.O."/>
            <person name="Mrinalini"/>
            <person name="Kelkar Y.D."/>
            <person name="Chang C.H."/>
            <person name="Werren J.H."/>
        </authorList>
    </citation>
    <scope>NUCLEOTIDE SEQUENCE [LARGE SCALE GENOMIC DNA]</scope>
    <source>
        <strain evidence="1 2">Alberta</strain>
        <tissue evidence="1">Whole body</tissue>
    </source>
</reference>
<proteinExistence type="predicted"/>
<dbReference type="AlphaFoldDB" id="A0A232FNQ1"/>
<protein>
    <submittedName>
        <fullName evidence="1">Uncharacterized protein</fullName>
    </submittedName>
</protein>
<organism evidence="1 2">
    <name type="scientific">Trichomalopsis sarcophagae</name>
    <dbReference type="NCBI Taxonomy" id="543379"/>
    <lineage>
        <taxon>Eukaryota</taxon>
        <taxon>Metazoa</taxon>
        <taxon>Ecdysozoa</taxon>
        <taxon>Arthropoda</taxon>
        <taxon>Hexapoda</taxon>
        <taxon>Insecta</taxon>
        <taxon>Pterygota</taxon>
        <taxon>Neoptera</taxon>
        <taxon>Endopterygota</taxon>
        <taxon>Hymenoptera</taxon>
        <taxon>Apocrita</taxon>
        <taxon>Proctotrupomorpha</taxon>
        <taxon>Chalcidoidea</taxon>
        <taxon>Pteromalidae</taxon>
        <taxon>Pteromalinae</taxon>
        <taxon>Trichomalopsis</taxon>
    </lineage>
</organism>
<comment type="caution">
    <text evidence="1">The sequence shown here is derived from an EMBL/GenBank/DDBJ whole genome shotgun (WGS) entry which is preliminary data.</text>
</comment>
<evidence type="ECO:0000313" key="1">
    <source>
        <dbReference type="EMBL" id="OXU31997.1"/>
    </source>
</evidence>
<keyword evidence="2" id="KW-1185">Reference proteome</keyword>
<dbReference type="EMBL" id="NNAY01000013">
    <property type="protein sequence ID" value="OXU31997.1"/>
    <property type="molecule type" value="Genomic_DNA"/>
</dbReference>